<reference evidence="1 4" key="2">
    <citation type="submission" date="2020-10" db="EMBL/GenBank/DDBJ databases">
        <title>Genome sequences of Pseudomonas isolates.</title>
        <authorList>
            <person name="Wessels L."/>
            <person name="Reich F."/>
            <person name="Hammerl J."/>
        </authorList>
    </citation>
    <scope>NUCLEOTIDE SEQUENCE [LARGE SCALE GENOMIC DNA]</scope>
    <source>
        <strain evidence="1 4">20-MO00624-0</strain>
    </source>
</reference>
<dbReference type="EMBL" id="JADMCD010000018">
    <property type="protein sequence ID" value="MBF8643539.1"/>
    <property type="molecule type" value="Genomic_DNA"/>
</dbReference>
<name>A0A2X2CMZ0_PSELU</name>
<dbReference type="Proteomes" id="UP000250443">
    <property type="component" value="Unassembled WGS sequence"/>
</dbReference>
<keyword evidence="4" id="KW-1185">Reference proteome</keyword>
<evidence type="ECO:0000313" key="4">
    <source>
        <dbReference type="Proteomes" id="UP000626180"/>
    </source>
</evidence>
<organism evidence="2 3">
    <name type="scientific">Pseudomonas luteola</name>
    <dbReference type="NCBI Taxonomy" id="47886"/>
    <lineage>
        <taxon>Bacteria</taxon>
        <taxon>Pseudomonadati</taxon>
        <taxon>Pseudomonadota</taxon>
        <taxon>Gammaproteobacteria</taxon>
        <taxon>Pseudomonadales</taxon>
        <taxon>Pseudomonadaceae</taxon>
        <taxon>Pseudomonas</taxon>
    </lineage>
</organism>
<evidence type="ECO:0000313" key="1">
    <source>
        <dbReference type="EMBL" id="MBF8643539.1"/>
    </source>
</evidence>
<sequence>MKNWVANTKLNTLLDDGFRNLDGEQVRRLLIEYCQRYQEIYPFEILEKPLAYLTQYKGSKTSYETAHAELSIAAGEYCFSLNEAAEALLELIDTKHLTVAQAKKVINHIFEAYSCNESPEEFIEREDAYLCEKLSSITG</sequence>
<evidence type="ECO:0000313" key="3">
    <source>
        <dbReference type="Proteomes" id="UP000250443"/>
    </source>
</evidence>
<evidence type="ECO:0000313" key="2">
    <source>
        <dbReference type="EMBL" id="SPZ08141.1"/>
    </source>
</evidence>
<dbReference type="Proteomes" id="UP000626180">
    <property type="component" value="Unassembled WGS sequence"/>
</dbReference>
<protein>
    <submittedName>
        <fullName evidence="2">Uncharacterized protein</fullName>
    </submittedName>
</protein>
<proteinExistence type="predicted"/>
<gene>
    <name evidence="1" type="ORF">IRZ65_23020</name>
    <name evidence="2" type="ORF">NCTC11842_02633</name>
</gene>
<reference evidence="2 3" key="1">
    <citation type="submission" date="2018-06" db="EMBL/GenBank/DDBJ databases">
        <authorList>
            <consortium name="Pathogen Informatics"/>
            <person name="Doyle S."/>
        </authorList>
    </citation>
    <scope>NUCLEOTIDE SEQUENCE [LARGE SCALE GENOMIC DNA]</scope>
    <source>
        <strain evidence="2 3">NCTC11842</strain>
    </source>
</reference>
<accession>A0A2X2CMZ0</accession>
<dbReference type="AlphaFoldDB" id="A0A2X2CMZ0"/>
<dbReference type="RefSeq" id="WP_010794839.1">
    <property type="nucleotide sequence ID" value="NZ_CP044086.1"/>
</dbReference>
<dbReference type="EMBL" id="UAUF01000012">
    <property type="protein sequence ID" value="SPZ08141.1"/>
    <property type="molecule type" value="Genomic_DNA"/>
</dbReference>